<dbReference type="Proteomes" id="UP001227831">
    <property type="component" value="Unassembled WGS sequence"/>
</dbReference>
<dbReference type="InterPro" id="IPR029442">
    <property type="entry name" value="GyrI-like"/>
</dbReference>
<dbReference type="Pfam" id="PF06445">
    <property type="entry name" value="GyrI-like"/>
    <property type="match status" value="1"/>
</dbReference>
<sequence>MTKYEWRKQDRALYLPKAEPTPLHVPTFNYYTIAGHGDPNAADFGERTAALYQAAYGIRMMPKSGLTPAGYYEYTVFPLEGLWTLDPANVRADGNFDKADLDYQLMLRQPDFVTPALAAENIARVQAKKAEPLLMAVKFEALTDGDCLQILHRGSYDDEPATFQRLADYAADRQWERRTLAHKEIYLSDPRRTVAAKRQTVLRWLMTPPKA</sequence>
<accession>A0ABU1A5E1</accession>
<comment type="caution">
    <text evidence="2">The sequence shown here is derived from an EMBL/GenBank/DDBJ whole genome shotgun (WGS) entry which is preliminary data.</text>
</comment>
<dbReference type="RefSeq" id="WP_308702051.1">
    <property type="nucleotide sequence ID" value="NZ_AP027463.1"/>
</dbReference>
<reference evidence="2 3" key="1">
    <citation type="journal article" date="2023" name="Int. J. Syst. Evol. Microbiol.">
        <title>Lactiplantibacillus brownii sp. nov., a novel psychrotolerant species isolated from sauerkraut.</title>
        <authorList>
            <person name="Heng Y.C."/>
            <person name="Silvaraju S."/>
            <person name="Lee J.K.Y."/>
            <person name="Kittelmann S."/>
        </authorList>
    </citation>
    <scope>NUCLEOTIDE SEQUENCE [LARGE SCALE GENOMIC DNA]</scope>
    <source>
        <strain evidence="2 3">WILCCON 0030</strain>
    </source>
</reference>
<evidence type="ECO:0000313" key="2">
    <source>
        <dbReference type="EMBL" id="MDQ7936209.1"/>
    </source>
</evidence>
<evidence type="ECO:0000259" key="1">
    <source>
        <dbReference type="Pfam" id="PF06445"/>
    </source>
</evidence>
<name>A0ABU1A5E1_9LACO</name>
<dbReference type="EMBL" id="JAVCWF010000001">
    <property type="protein sequence ID" value="MDQ7936209.1"/>
    <property type="molecule type" value="Genomic_DNA"/>
</dbReference>
<dbReference type="Gene3D" id="3.20.80.10">
    <property type="entry name" value="Regulatory factor, effector binding domain"/>
    <property type="match status" value="1"/>
</dbReference>
<dbReference type="InterPro" id="IPR008319">
    <property type="entry name" value="GyrI-like_CCH_Lin2189-like"/>
</dbReference>
<gene>
    <name evidence="2" type="ORF">RA086_00910</name>
</gene>
<dbReference type="InterPro" id="IPR011256">
    <property type="entry name" value="Reg_factor_effector_dom_sf"/>
</dbReference>
<feature type="domain" description="GyrI-like small molecule binding" evidence="1">
    <location>
        <begin position="23"/>
        <end position="193"/>
    </location>
</feature>
<evidence type="ECO:0000313" key="3">
    <source>
        <dbReference type="Proteomes" id="UP001227831"/>
    </source>
</evidence>
<proteinExistence type="predicted"/>
<dbReference type="PIRSF" id="PIRSF031644">
    <property type="entry name" value="UCP031644"/>
    <property type="match status" value="1"/>
</dbReference>
<organism evidence="2 3">
    <name type="scientific">Lactiplantibacillus brownii</name>
    <dbReference type="NCBI Taxonomy" id="3069269"/>
    <lineage>
        <taxon>Bacteria</taxon>
        <taxon>Bacillati</taxon>
        <taxon>Bacillota</taxon>
        <taxon>Bacilli</taxon>
        <taxon>Lactobacillales</taxon>
        <taxon>Lactobacillaceae</taxon>
        <taxon>Lactiplantibacillus</taxon>
    </lineage>
</organism>
<protein>
    <submittedName>
        <fullName evidence="2">GyrI-like domain-containing protein</fullName>
    </submittedName>
</protein>
<keyword evidence="3" id="KW-1185">Reference proteome</keyword>
<dbReference type="SUPFAM" id="SSF55136">
    <property type="entry name" value="Probable bacterial effector-binding domain"/>
    <property type="match status" value="1"/>
</dbReference>